<evidence type="ECO:0000313" key="2">
    <source>
        <dbReference type="Proteomes" id="UP000188637"/>
    </source>
</evidence>
<keyword evidence="2" id="KW-1185">Reference proteome</keyword>
<dbReference type="Proteomes" id="UP000188637">
    <property type="component" value="Unassembled WGS sequence"/>
</dbReference>
<name>A0ACC8XJE6_9FIRM</name>
<sequence>VLSNIVAEVIECGKAGLEFVFGTLAIDSMPTGYIFAVLVLGNIVFVCSLISLLYYLGVIGFVVKLIGKAVGKVLGTTEVESFVATANMFLGQSDSPVLVSKYLPYLTRSEIMIVLVSGMGSMSVDILGGYVALGIPMDYLLVASALVPIGSIIVGKIILPQNEEPHVFQDLELDRKGENSNALEALSDGAMTGMNIAMAIGANLIAILAVVALVNKGLGFIGISLEEIFSYIFSPIGYLMGLEGNNIFLQGQLMGNKLILNEFIAFDQLGKVIDTLDPRTAFISAVSLSGYANLSSIGMCIGGLAILCPEKKSIVSSLAFKAMLGGFVVSILNAMICGIILLF</sequence>
<protein>
    <submittedName>
        <fullName evidence="1">Na+ dependent nucleoside transporter domain-containing protein</fullName>
    </submittedName>
</protein>
<organism evidence="1 2">
    <name type="scientific">Candidatus Epulonipiscium fishelsonii</name>
    <dbReference type="NCBI Taxonomy" id="77094"/>
    <lineage>
        <taxon>Bacteria</taxon>
        <taxon>Bacillati</taxon>
        <taxon>Bacillota</taxon>
        <taxon>Clostridia</taxon>
        <taxon>Lachnospirales</taxon>
        <taxon>Lachnospiraceae</taxon>
        <taxon>Candidatus Epulonipiscium</taxon>
    </lineage>
</organism>
<proteinExistence type="predicted"/>
<feature type="non-terminal residue" evidence="1">
    <location>
        <position position="1"/>
    </location>
</feature>
<dbReference type="EMBL" id="LJHD01000016">
    <property type="protein sequence ID" value="ONI46459.1"/>
    <property type="molecule type" value="Genomic_DNA"/>
</dbReference>
<comment type="caution">
    <text evidence="1">The sequence shown here is derived from an EMBL/GenBank/DDBJ whole genome shotgun (WGS) entry which is preliminary data.</text>
</comment>
<gene>
    <name evidence="1" type="ORF">AN640_03465</name>
</gene>
<reference evidence="1" key="1">
    <citation type="submission" date="2016-08" db="EMBL/GenBank/DDBJ databases">
        <authorList>
            <person name="Ngugi D.K."/>
            <person name="Miyake S."/>
            <person name="Stingl U."/>
        </authorList>
    </citation>
    <scope>NUCLEOTIDE SEQUENCE</scope>
    <source>
        <strain evidence="1">SCG-D08WGA-EpuloA1</strain>
    </source>
</reference>
<accession>A0ACC8XJE6</accession>
<evidence type="ECO:0000313" key="1">
    <source>
        <dbReference type="EMBL" id="ONI46459.1"/>
    </source>
</evidence>